<feature type="transmembrane region" description="Helical" evidence="3">
    <location>
        <begin position="218"/>
        <end position="240"/>
    </location>
</feature>
<keyword evidence="3" id="KW-0812">Transmembrane</keyword>
<comment type="caution">
    <text evidence="5">The sequence shown here is derived from an EMBL/GenBank/DDBJ whole genome shotgun (WGS) entry which is preliminary data.</text>
</comment>
<dbReference type="InterPro" id="IPR001841">
    <property type="entry name" value="Znf_RING"/>
</dbReference>
<feature type="transmembrane region" description="Helical" evidence="3">
    <location>
        <begin position="138"/>
        <end position="156"/>
    </location>
</feature>
<protein>
    <recommendedName>
        <fullName evidence="4">RING-type domain-containing protein</fullName>
    </recommendedName>
</protein>
<dbReference type="InterPro" id="IPR013083">
    <property type="entry name" value="Znf_RING/FYVE/PHD"/>
</dbReference>
<feature type="compositionally biased region" description="Low complexity" evidence="2">
    <location>
        <begin position="418"/>
        <end position="439"/>
    </location>
</feature>
<keyword evidence="1" id="KW-0863">Zinc-finger</keyword>
<feature type="region of interest" description="Disordered" evidence="2">
    <location>
        <begin position="418"/>
        <end position="441"/>
    </location>
</feature>
<keyword evidence="3" id="KW-1133">Transmembrane helix</keyword>
<name>A0A9P6JUR7_9AGAR</name>
<dbReference type="GO" id="GO:0008270">
    <property type="term" value="F:zinc ion binding"/>
    <property type="evidence" value="ECO:0007669"/>
    <property type="project" value="UniProtKB-KW"/>
</dbReference>
<keyword evidence="1" id="KW-0862">Zinc</keyword>
<feature type="compositionally biased region" description="Acidic residues" evidence="2">
    <location>
        <begin position="775"/>
        <end position="790"/>
    </location>
</feature>
<organism evidence="5 6">
    <name type="scientific">Crepidotus variabilis</name>
    <dbReference type="NCBI Taxonomy" id="179855"/>
    <lineage>
        <taxon>Eukaryota</taxon>
        <taxon>Fungi</taxon>
        <taxon>Dikarya</taxon>
        <taxon>Basidiomycota</taxon>
        <taxon>Agaricomycotina</taxon>
        <taxon>Agaricomycetes</taxon>
        <taxon>Agaricomycetidae</taxon>
        <taxon>Agaricales</taxon>
        <taxon>Agaricineae</taxon>
        <taxon>Crepidotaceae</taxon>
        <taxon>Crepidotus</taxon>
    </lineage>
</organism>
<feature type="domain" description="RING-type" evidence="4">
    <location>
        <begin position="933"/>
        <end position="976"/>
    </location>
</feature>
<sequence length="988" mass="109258">MDPEAIVAEAPPAPSNGLHFPYLNLNINPTYNISLNFSSLLSKIPGSRFLRRLRRSKGFSLFDETSHVQVGLGDGIVGLETMDVLGKAETVSMVEAWATQVGQMARAAEGVDQAQIQPPQLQAAAQTFMSEPLFPGPWEFFTSGYIFGLFIMAVLLHRMQNLIIPSPRSRPTRSRRAYRSSMHHHTDSRLSFPSLNTIWERIHSRILPVDFSKTATRLIIHIPSIYYLLRMLAIWTILVLQTCEVLPTLSALEQLQPSASSFWALPTSRAALGVVKWALKKDMAQICWSTFCAVCSAFLVEGFVKALHGLGTGVFPVAGFNGMSPFHLVSYAFLLHIYSSPLAHGFHPADNSPSRPDKHVTITISIALLQLSMFHILSISKRLSTHRLLPTTLSSILSLIHFHTTILMHLSNLPSTSPQVSPTSTIPTPTPSQSPASSPFEKRLSQRQLPSYIGANASYPLLNYVPNVIETILLGTIILTIGLNAIAQLLVRGRVDRLFSGLGLGGLSGEHDNNSLRGIIMNLPYEEDFIIVLLRAGIASLEATGLRGWANEVAPIRRVRIKSRRRRQLIPASTGRRGSEIKEDSYGRVSIGRLSVGDVAYGASSTASASSNMATISARNRRIVAGLAVLPPPPKITVTQRRGFANEVRHVDLGHSDSNGSSGRGPQASPWWRSLVTAWEFLAVLSGVLKGLCALLVDRVRRRAARAGVRRADQEDESEGVVEDVEMIDLEDERTLKEERKRDKEAELYQRFLRGEDISDEDEEPYDEDKFSPDQDSEIPTDDEIEESDGSPENRDAETLSLFSDLLRGGSKSRFSSPALPDAYTRTQSLGMSSELVLAHFIHGQSTSNVSVSPGPLTRRRWNALRASGDFVLQTSVQAPHHAGESATLAESDQYPFHPRRTPSIFEVDTRLEEEQDDTYEQRDAAIGLQHVCVICMLEAREIICWPCRCLAMCDGCRETLSSRSSASKHRCPCCRQIVEGYSKIYIP</sequence>
<reference evidence="5" key="1">
    <citation type="submission" date="2020-11" db="EMBL/GenBank/DDBJ databases">
        <authorList>
            <consortium name="DOE Joint Genome Institute"/>
            <person name="Ahrendt S."/>
            <person name="Riley R."/>
            <person name="Andreopoulos W."/>
            <person name="Labutti K."/>
            <person name="Pangilinan J."/>
            <person name="Ruiz-Duenas F.J."/>
            <person name="Barrasa J.M."/>
            <person name="Sanchez-Garcia M."/>
            <person name="Camarero S."/>
            <person name="Miyauchi S."/>
            <person name="Serrano A."/>
            <person name="Linde D."/>
            <person name="Babiker R."/>
            <person name="Drula E."/>
            <person name="Ayuso-Fernandez I."/>
            <person name="Pacheco R."/>
            <person name="Padilla G."/>
            <person name="Ferreira P."/>
            <person name="Barriuso J."/>
            <person name="Kellner H."/>
            <person name="Castanera R."/>
            <person name="Alfaro M."/>
            <person name="Ramirez L."/>
            <person name="Pisabarro A.G."/>
            <person name="Kuo A."/>
            <person name="Tritt A."/>
            <person name="Lipzen A."/>
            <person name="He G."/>
            <person name="Yan M."/>
            <person name="Ng V."/>
            <person name="Cullen D."/>
            <person name="Martin F."/>
            <person name="Rosso M.-N."/>
            <person name="Henrissat B."/>
            <person name="Hibbett D."/>
            <person name="Martinez A.T."/>
            <person name="Grigoriev I.V."/>
        </authorList>
    </citation>
    <scope>NUCLEOTIDE SEQUENCE</scope>
    <source>
        <strain evidence="5">CBS 506.95</strain>
    </source>
</reference>
<feature type="transmembrane region" description="Helical" evidence="3">
    <location>
        <begin position="360"/>
        <end position="379"/>
    </location>
</feature>
<feature type="region of interest" description="Disordered" evidence="2">
    <location>
        <begin position="752"/>
        <end position="796"/>
    </location>
</feature>
<dbReference type="EMBL" id="MU157830">
    <property type="protein sequence ID" value="KAF9532760.1"/>
    <property type="molecule type" value="Genomic_DNA"/>
</dbReference>
<evidence type="ECO:0000259" key="4">
    <source>
        <dbReference type="PROSITE" id="PS50089"/>
    </source>
</evidence>
<evidence type="ECO:0000256" key="2">
    <source>
        <dbReference type="SAM" id="MobiDB-lite"/>
    </source>
</evidence>
<dbReference type="PANTHER" id="PTHR22696:SF1">
    <property type="entry name" value="E3 UBIQUITIN-PROTEIN LIGASE RNF26"/>
    <property type="match status" value="1"/>
</dbReference>
<keyword evidence="3" id="KW-0472">Membrane</keyword>
<proteinExistence type="predicted"/>
<dbReference type="GO" id="GO:0061630">
    <property type="term" value="F:ubiquitin protein ligase activity"/>
    <property type="evidence" value="ECO:0007669"/>
    <property type="project" value="TreeGrafter"/>
</dbReference>
<dbReference type="Gene3D" id="3.30.40.10">
    <property type="entry name" value="Zinc/RING finger domain, C3HC4 (zinc finger)"/>
    <property type="match status" value="1"/>
</dbReference>
<accession>A0A9P6JUR7</accession>
<keyword evidence="6" id="KW-1185">Reference proteome</keyword>
<evidence type="ECO:0000256" key="3">
    <source>
        <dbReference type="SAM" id="Phobius"/>
    </source>
</evidence>
<dbReference type="PROSITE" id="PS50089">
    <property type="entry name" value="ZF_RING_2"/>
    <property type="match status" value="1"/>
</dbReference>
<gene>
    <name evidence="5" type="ORF">CPB83DRAFT_580491</name>
</gene>
<evidence type="ECO:0000313" key="5">
    <source>
        <dbReference type="EMBL" id="KAF9532760.1"/>
    </source>
</evidence>
<dbReference type="AlphaFoldDB" id="A0A9P6JUR7"/>
<dbReference type="GO" id="GO:0016567">
    <property type="term" value="P:protein ubiquitination"/>
    <property type="evidence" value="ECO:0007669"/>
    <property type="project" value="TreeGrafter"/>
</dbReference>
<dbReference type="PANTHER" id="PTHR22696">
    <property type="entry name" value="E3 UBIQUITIN-PROTEIN LIGASE RNF26"/>
    <property type="match status" value="1"/>
</dbReference>
<feature type="transmembrane region" description="Helical" evidence="3">
    <location>
        <begin position="468"/>
        <end position="491"/>
    </location>
</feature>
<dbReference type="GO" id="GO:0006511">
    <property type="term" value="P:ubiquitin-dependent protein catabolic process"/>
    <property type="evidence" value="ECO:0007669"/>
    <property type="project" value="TreeGrafter"/>
</dbReference>
<feature type="compositionally biased region" description="Acidic residues" evidence="2">
    <location>
        <begin position="714"/>
        <end position="726"/>
    </location>
</feature>
<dbReference type="OrthoDB" id="66726at2759"/>
<feature type="region of interest" description="Disordered" evidence="2">
    <location>
        <begin position="706"/>
        <end position="726"/>
    </location>
</feature>
<dbReference type="Pfam" id="PF13920">
    <property type="entry name" value="zf-C3HC4_3"/>
    <property type="match status" value="1"/>
</dbReference>
<dbReference type="Proteomes" id="UP000807306">
    <property type="component" value="Unassembled WGS sequence"/>
</dbReference>
<feature type="transmembrane region" description="Helical" evidence="3">
    <location>
        <begin position="286"/>
        <end position="304"/>
    </location>
</feature>
<feature type="compositionally biased region" description="Acidic residues" evidence="2">
    <location>
        <begin position="758"/>
        <end position="767"/>
    </location>
</feature>
<keyword evidence="1" id="KW-0479">Metal-binding</keyword>
<evidence type="ECO:0000313" key="6">
    <source>
        <dbReference type="Proteomes" id="UP000807306"/>
    </source>
</evidence>
<evidence type="ECO:0000256" key="1">
    <source>
        <dbReference type="PROSITE-ProRule" id="PRU00175"/>
    </source>
</evidence>